<evidence type="ECO:0000259" key="1">
    <source>
        <dbReference type="PROSITE" id="PS50943"/>
    </source>
</evidence>
<proteinExistence type="predicted"/>
<organism evidence="2 3">
    <name type="scientific">Ochrobactrum teleogrylli</name>
    <dbReference type="NCBI Taxonomy" id="2479765"/>
    <lineage>
        <taxon>Bacteria</taxon>
        <taxon>Pseudomonadati</taxon>
        <taxon>Pseudomonadota</taxon>
        <taxon>Alphaproteobacteria</taxon>
        <taxon>Hyphomicrobiales</taxon>
        <taxon>Brucellaceae</taxon>
        <taxon>Brucella/Ochrobactrum group</taxon>
        <taxon>Ochrobactrum</taxon>
    </lineage>
</organism>
<evidence type="ECO:0000313" key="2">
    <source>
        <dbReference type="EMBL" id="TNV17771.1"/>
    </source>
</evidence>
<dbReference type="CDD" id="cd00093">
    <property type="entry name" value="HTH_XRE"/>
    <property type="match status" value="1"/>
</dbReference>
<accession>A0ABY2Y987</accession>
<dbReference type="RefSeq" id="WP_140024300.1">
    <property type="nucleotide sequence ID" value="NZ_JBHUFG010000007.1"/>
</dbReference>
<evidence type="ECO:0000313" key="3">
    <source>
        <dbReference type="Proteomes" id="UP000312784"/>
    </source>
</evidence>
<comment type="caution">
    <text evidence="2">The sequence shown here is derived from an EMBL/GenBank/DDBJ whole genome shotgun (WGS) entry which is preliminary data.</text>
</comment>
<reference evidence="2 3" key="1">
    <citation type="submission" date="2019-06" db="EMBL/GenBank/DDBJ databases">
        <title>Ochrobactrum cricket sp.nov., isolated from the insect Teleogryllus occipitalis living in deserted cropland.</title>
        <authorList>
            <person name="Hu M."/>
        </authorList>
    </citation>
    <scope>NUCLEOTIDE SEQUENCE [LARGE SCALE GENOMIC DNA]</scope>
    <source>
        <strain evidence="2 3">LCB8</strain>
    </source>
</reference>
<dbReference type="PROSITE" id="PS50943">
    <property type="entry name" value="HTH_CROC1"/>
    <property type="match status" value="1"/>
</dbReference>
<sequence>MSDGSDIGKRVLEVREKLGLSQKEAAEKLGVSIRSWQGMERGENIPNGETLLKFLALGYNPGWVLTGMGQQRSDRTDEYLKADHIKPLQINESVLNNLVVLTHEEHTALNIKLRPADEFREATRLYNELLRLADDPDDEAELEAAIPVIRIRLRKRLADAVANPGTGKRLA</sequence>
<dbReference type="InterPro" id="IPR001387">
    <property type="entry name" value="Cro/C1-type_HTH"/>
</dbReference>
<dbReference type="EMBL" id="VEWL01000002">
    <property type="protein sequence ID" value="TNV17771.1"/>
    <property type="molecule type" value="Genomic_DNA"/>
</dbReference>
<dbReference type="SMART" id="SM00530">
    <property type="entry name" value="HTH_XRE"/>
    <property type="match status" value="1"/>
</dbReference>
<dbReference type="InterPro" id="IPR010982">
    <property type="entry name" value="Lambda_DNA-bd_dom_sf"/>
</dbReference>
<feature type="domain" description="HTH cro/C1-type" evidence="1">
    <location>
        <begin position="11"/>
        <end position="64"/>
    </location>
</feature>
<dbReference type="Pfam" id="PF01381">
    <property type="entry name" value="HTH_3"/>
    <property type="match status" value="1"/>
</dbReference>
<keyword evidence="3" id="KW-1185">Reference proteome</keyword>
<gene>
    <name evidence="2" type="ORF">FIC94_06240</name>
</gene>
<dbReference type="SUPFAM" id="SSF47413">
    <property type="entry name" value="lambda repressor-like DNA-binding domains"/>
    <property type="match status" value="1"/>
</dbReference>
<dbReference type="Proteomes" id="UP000312784">
    <property type="component" value="Unassembled WGS sequence"/>
</dbReference>
<name>A0ABY2Y987_9HYPH</name>
<dbReference type="Gene3D" id="1.10.260.40">
    <property type="entry name" value="lambda repressor-like DNA-binding domains"/>
    <property type="match status" value="1"/>
</dbReference>
<protein>
    <submittedName>
        <fullName evidence="2">Helix-turn-helix domain-containing protein</fullName>
    </submittedName>
</protein>